<gene>
    <name evidence="1" type="ORF">METZ01_LOCUS163087</name>
</gene>
<accession>A0A382BAH3</accession>
<dbReference type="AlphaFoldDB" id="A0A382BAH3"/>
<organism evidence="1">
    <name type="scientific">marine metagenome</name>
    <dbReference type="NCBI Taxonomy" id="408172"/>
    <lineage>
        <taxon>unclassified sequences</taxon>
        <taxon>metagenomes</taxon>
        <taxon>ecological metagenomes</taxon>
    </lineage>
</organism>
<name>A0A382BAH3_9ZZZZ</name>
<reference evidence="1" key="1">
    <citation type="submission" date="2018-05" db="EMBL/GenBank/DDBJ databases">
        <authorList>
            <person name="Lanie J.A."/>
            <person name="Ng W.-L."/>
            <person name="Kazmierczak K.M."/>
            <person name="Andrzejewski T.M."/>
            <person name="Davidsen T.M."/>
            <person name="Wayne K.J."/>
            <person name="Tettelin H."/>
            <person name="Glass J.I."/>
            <person name="Rusch D."/>
            <person name="Podicherti R."/>
            <person name="Tsui H.-C.T."/>
            <person name="Winkler M.E."/>
        </authorList>
    </citation>
    <scope>NUCLEOTIDE SEQUENCE</scope>
</reference>
<proteinExistence type="predicted"/>
<sequence>MLLAGCGPVLFTVGGHSVTLGGIVATETVKQVIKNEKKEGDEDGTSDD</sequence>
<dbReference type="EMBL" id="UINC01028729">
    <property type="protein sequence ID" value="SVB10233.1"/>
    <property type="molecule type" value="Genomic_DNA"/>
</dbReference>
<protein>
    <submittedName>
        <fullName evidence="1">Uncharacterized protein</fullName>
    </submittedName>
</protein>
<evidence type="ECO:0000313" key="1">
    <source>
        <dbReference type="EMBL" id="SVB10233.1"/>
    </source>
</evidence>